<evidence type="ECO:0000313" key="4">
    <source>
        <dbReference type="Proteomes" id="UP000034883"/>
    </source>
</evidence>
<keyword evidence="4" id="KW-1185">Reference proteome</keyword>
<keyword evidence="1" id="KW-0812">Transmembrane</keyword>
<name>A0A0F6SGB0_9BACT</name>
<dbReference type="RefSeq" id="WP_053235531.1">
    <property type="nucleotide sequence ID" value="NZ_CP011125.1"/>
</dbReference>
<evidence type="ECO:0000259" key="2">
    <source>
        <dbReference type="Pfam" id="PF01882"/>
    </source>
</evidence>
<feature type="transmembrane region" description="Helical" evidence="1">
    <location>
        <begin position="36"/>
        <end position="53"/>
    </location>
</feature>
<organism evidence="3 4">
    <name type="scientific">Sandaracinus amylolyticus</name>
    <dbReference type="NCBI Taxonomy" id="927083"/>
    <lineage>
        <taxon>Bacteria</taxon>
        <taxon>Pseudomonadati</taxon>
        <taxon>Myxococcota</taxon>
        <taxon>Polyangia</taxon>
        <taxon>Polyangiales</taxon>
        <taxon>Sandaracinaceae</taxon>
        <taxon>Sandaracinus</taxon>
    </lineage>
</organism>
<feature type="transmembrane region" description="Helical" evidence="1">
    <location>
        <begin position="144"/>
        <end position="166"/>
    </location>
</feature>
<evidence type="ECO:0000313" key="3">
    <source>
        <dbReference type="EMBL" id="AKF08379.1"/>
    </source>
</evidence>
<protein>
    <recommendedName>
        <fullName evidence="2">DUF58 domain-containing protein</fullName>
    </recommendedName>
</protein>
<accession>A0A0F6SGB0</accession>
<dbReference type="InterPro" id="IPR036465">
    <property type="entry name" value="vWFA_dom_sf"/>
</dbReference>
<dbReference type="OrthoDB" id="9778037at2"/>
<dbReference type="Proteomes" id="UP000034883">
    <property type="component" value="Chromosome"/>
</dbReference>
<dbReference type="Pfam" id="PF01882">
    <property type="entry name" value="DUF58"/>
    <property type="match status" value="1"/>
</dbReference>
<reference evidence="3 4" key="1">
    <citation type="submission" date="2015-03" db="EMBL/GenBank/DDBJ databases">
        <title>Genome assembly of Sandaracinus amylolyticus DSM 53668.</title>
        <authorList>
            <person name="Sharma G."/>
            <person name="Subramanian S."/>
        </authorList>
    </citation>
    <scope>NUCLEOTIDE SEQUENCE [LARGE SCALE GENOMIC DNA]</scope>
    <source>
        <strain evidence="3 4">DSM 53668</strain>
    </source>
</reference>
<keyword evidence="1" id="KW-1133">Transmembrane helix</keyword>
<proteinExistence type="predicted"/>
<evidence type="ECO:0000256" key="1">
    <source>
        <dbReference type="SAM" id="Phobius"/>
    </source>
</evidence>
<dbReference type="KEGG" id="samy:DB32_005528"/>
<dbReference type="STRING" id="927083.DB32_005528"/>
<feature type="domain" description="DUF58" evidence="2">
    <location>
        <begin position="213"/>
        <end position="323"/>
    </location>
</feature>
<dbReference type="Gene3D" id="3.40.50.410">
    <property type="entry name" value="von Willebrand factor, type A domain"/>
    <property type="match status" value="1"/>
</dbReference>
<sequence length="551" mass="58316">MLPIPTRTAVAVFFAVLVCLVVGALAGSLAATVVGATGMIGLAAALAATMPVGRRVRRQRLEFAWWLGHGDPGAGGGAVVPGAPFDVRCFMRHRGTEPLLLASLEPIVPGGATRVDDEADSLALAASARTEFTFRFVAPAVGRVVLHGLAVTLHGPLGLFAVPLYFPNPLVIKVLPQAAARMPTQARVMPGLPVERSGAALLAPHGGGTELRELREMRPGDPFKSIAWKPSARRGKLLVREVDQEVQETRYVVLDVSGTMRGGEPGRRKLDHAIEAVAAEARRTLASGDRFGVITVDGRVLAHVAPRDGAAHVLRVFDALLAATEVVDQDLTDVDDDEVCAIVGRYVRQQDGVDFSVAPSGRPGSGAWNVSLLVRHVGKALAAEEAKEEPVVASSPATAMLRRFCRVRGIPLPYRPDPRDGSKGPGLAASLRELVQKSLGPMSITVITDLDGLGDPAPLVAAVKLLRLHGHDVTFVVPDGPSFASAPRTPLEKDLFEVYARGERRRAEEMRVLLAPMGISLTIAAASDAPAMLLWKATNRRGGRARVAVGA</sequence>
<gene>
    <name evidence="3" type="ORF">DB32_005528</name>
</gene>
<dbReference type="EMBL" id="CP011125">
    <property type="protein sequence ID" value="AKF08379.1"/>
    <property type="molecule type" value="Genomic_DNA"/>
</dbReference>
<dbReference type="PANTHER" id="PTHR33608:SF6">
    <property type="entry name" value="BLL2464 PROTEIN"/>
    <property type="match status" value="1"/>
</dbReference>
<keyword evidence="1" id="KW-0472">Membrane</keyword>
<dbReference type="AlphaFoldDB" id="A0A0F6SGB0"/>
<dbReference type="InterPro" id="IPR002881">
    <property type="entry name" value="DUF58"/>
</dbReference>
<dbReference type="PANTHER" id="PTHR33608">
    <property type="entry name" value="BLL2464 PROTEIN"/>
    <property type="match status" value="1"/>
</dbReference>